<evidence type="ECO:0000256" key="5">
    <source>
        <dbReference type="ARBA" id="ARBA00022840"/>
    </source>
</evidence>
<gene>
    <name evidence="8" type="ORF">PACTADRAFT_48522</name>
</gene>
<dbReference type="GO" id="GO:0016887">
    <property type="term" value="F:ATP hydrolysis activity"/>
    <property type="evidence" value="ECO:0007669"/>
    <property type="project" value="InterPro"/>
</dbReference>
<dbReference type="GO" id="GO:1902983">
    <property type="term" value="P:DNA strand elongation involved in mitotic DNA replication"/>
    <property type="evidence" value="ECO:0007669"/>
    <property type="project" value="EnsemblFungi"/>
</dbReference>
<dbReference type="GO" id="GO:0031391">
    <property type="term" value="C:Elg1 RFC-like complex"/>
    <property type="evidence" value="ECO:0007669"/>
    <property type="project" value="EnsemblFungi"/>
</dbReference>
<evidence type="ECO:0000256" key="4">
    <source>
        <dbReference type="ARBA" id="ARBA00022741"/>
    </source>
</evidence>
<dbReference type="CDD" id="cd00009">
    <property type="entry name" value="AAA"/>
    <property type="match status" value="1"/>
</dbReference>
<dbReference type="GO" id="GO:0003689">
    <property type="term" value="F:DNA clamp loader activity"/>
    <property type="evidence" value="ECO:0007669"/>
    <property type="project" value="EnsemblFungi"/>
</dbReference>
<dbReference type="GO" id="GO:0005524">
    <property type="term" value="F:ATP binding"/>
    <property type="evidence" value="ECO:0007669"/>
    <property type="project" value="UniProtKB-KW"/>
</dbReference>
<evidence type="ECO:0000259" key="7">
    <source>
        <dbReference type="SMART" id="SM00382"/>
    </source>
</evidence>
<dbReference type="InterPro" id="IPR050238">
    <property type="entry name" value="DNA_Rep/Repair_Clamp_Loader"/>
</dbReference>
<accession>A0A1E4TY95</accession>
<keyword evidence="3" id="KW-0235">DNA replication</keyword>
<dbReference type="Proteomes" id="UP000094236">
    <property type="component" value="Unassembled WGS sequence"/>
</dbReference>
<dbReference type="Pfam" id="PF08542">
    <property type="entry name" value="Rep_fac_C"/>
    <property type="match status" value="1"/>
</dbReference>
<evidence type="ECO:0000256" key="6">
    <source>
        <dbReference type="ARBA" id="ARBA00023242"/>
    </source>
</evidence>
<dbReference type="GO" id="GO:0033314">
    <property type="term" value="P:mitotic DNA replication checkpoint signaling"/>
    <property type="evidence" value="ECO:0007669"/>
    <property type="project" value="EnsemblFungi"/>
</dbReference>
<dbReference type="GO" id="GO:0003677">
    <property type="term" value="F:DNA binding"/>
    <property type="evidence" value="ECO:0007669"/>
    <property type="project" value="InterPro"/>
</dbReference>
<sequence length="394" mass="44592">MSVVTSFTASDGKATSSDIADRLERMPWVEKYRPKKLDEVSSQDHAIQILKRNLQTANLQHMLFYGPPGTGKTSTILALAKQLYGPNLFKSRVLELNASDERGISIVREKVKNFARLSVSNPSKEDLENYPCPPYKLIILDEADSMTTDAQSALRRTMETFSNVTRFCLICNYITRIIDPLASRCSKFRFKLLESEQSLNRLKFIAERENVKLENNSEDEVLQEILKIANGDLRKAITFLQSASRLYSLNIKNVEDQDEDGDVKLNDVDINGGSSEFITISEVREIAGLLPETKIKALLSTIQSKNLDAIFQFLKDDIFLDGYNGAIIIETIHDRLLLGNEYEENEENISLRLSTKQKIEISEIIFDTDLKLINGGDESLQVLNMVLKISQILK</sequence>
<protein>
    <recommendedName>
        <fullName evidence="7">AAA+ ATPase domain-containing protein</fullName>
    </recommendedName>
</protein>
<dbReference type="FunFam" id="3.40.50.300:FF:000237">
    <property type="entry name" value="replication factor C subunit 4"/>
    <property type="match status" value="1"/>
</dbReference>
<dbReference type="AlphaFoldDB" id="A0A1E4TY95"/>
<dbReference type="Pfam" id="PF21960">
    <property type="entry name" value="RCF1-5-like_lid"/>
    <property type="match status" value="1"/>
</dbReference>
<dbReference type="PANTHER" id="PTHR11669:SF20">
    <property type="entry name" value="REPLICATION FACTOR C SUBUNIT 4"/>
    <property type="match status" value="1"/>
</dbReference>
<dbReference type="OrthoDB" id="4199794at2759"/>
<dbReference type="GO" id="GO:0006272">
    <property type="term" value="P:leading strand elongation"/>
    <property type="evidence" value="ECO:0007669"/>
    <property type="project" value="EnsemblFungi"/>
</dbReference>
<keyword evidence="9" id="KW-1185">Reference proteome</keyword>
<dbReference type="PANTHER" id="PTHR11669">
    <property type="entry name" value="REPLICATION FACTOR C / DNA POLYMERASE III GAMMA-TAU SUBUNIT"/>
    <property type="match status" value="1"/>
</dbReference>
<dbReference type="CDD" id="cd18140">
    <property type="entry name" value="HLD_clamp_RFC"/>
    <property type="match status" value="1"/>
</dbReference>
<keyword evidence="5" id="KW-0067">ATP-binding</keyword>
<organism evidence="8 9">
    <name type="scientific">Pachysolen tannophilus NRRL Y-2460</name>
    <dbReference type="NCBI Taxonomy" id="669874"/>
    <lineage>
        <taxon>Eukaryota</taxon>
        <taxon>Fungi</taxon>
        <taxon>Dikarya</taxon>
        <taxon>Ascomycota</taxon>
        <taxon>Saccharomycotina</taxon>
        <taxon>Pichiomycetes</taxon>
        <taxon>Pachysolenaceae</taxon>
        <taxon>Pachysolen</taxon>
    </lineage>
</organism>
<dbReference type="InterPro" id="IPR027417">
    <property type="entry name" value="P-loop_NTPase"/>
</dbReference>
<dbReference type="STRING" id="669874.A0A1E4TY95"/>
<dbReference type="GO" id="GO:0003682">
    <property type="term" value="F:chromatin binding"/>
    <property type="evidence" value="ECO:0007669"/>
    <property type="project" value="EnsemblFungi"/>
</dbReference>
<dbReference type="Gene3D" id="1.20.272.10">
    <property type="match status" value="1"/>
</dbReference>
<dbReference type="InterPro" id="IPR013748">
    <property type="entry name" value="Rep_factorC_C"/>
</dbReference>
<dbReference type="GO" id="GO:0031389">
    <property type="term" value="C:Rad17 RFC-like complex"/>
    <property type="evidence" value="ECO:0007669"/>
    <property type="project" value="EnsemblFungi"/>
</dbReference>
<evidence type="ECO:0000256" key="3">
    <source>
        <dbReference type="ARBA" id="ARBA00022705"/>
    </source>
</evidence>
<evidence type="ECO:0000256" key="2">
    <source>
        <dbReference type="ARBA" id="ARBA00005378"/>
    </source>
</evidence>
<dbReference type="InterPro" id="IPR047854">
    <property type="entry name" value="RFC_lid"/>
</dbReference>
<proteinExistence type="inferred from homology"/>
<dbReference type="SUPFAM" id="SSF48019">
    <property type="entry name" value="post-AAA+ oligomerization domain-like"/>
    <property type="match status" value="1"/>
</dbReference>
<dbReference type="GO" id="GO:0005663">
    <property type="term" value="C:DNA replication factor C complex"/>
    <property type="evidence" value="ECO:0007669"/>
    <property type="project" value="EnsemblFungi"/>
</dbReference>
<dbReference type="GO" id="GO:0007062">
    <property type="term" value="P:sister chromatid cohesion"/>
    <property type="evidence" value="ECO:0007669"/>
    <property type="project" value="EnsemblFungi"/>
</dbReference>
<evidence type="ECO:0000256" key="1">
    <source>
        <dbReference type="ARBA" id="ARBA00004123"/>
    </source>
</evidence>
<evidence type="ECO:0000313" key="9">
    <source>
        <dbReference type="Proteomes" id="UP000094236"/>
    </source>
</evidence>
<dbReference type="InterPro" id="IPR003959">
    <property type="entry name" value="ATPase_AAA_core"/>
</dbReference>
<keyword evidence="4" id="KW-0547">Nucleotide-binding</keyword>
<reference evidence="9" key="1">
    <citation type="submission" date="2016-05" db="EMBL/GenBank/DDBJ databases">
        <title>Comparative genomics of biotechnologically important yeasts.</title>
        <authorList>
            <consortium name="DOE Joint Genome Institute"/>
            <person name="Riley R."/>
            <person name="Haridas S."/>
            <person name="Wolfe K.H."/>
            <person name="Lopes M.R."/>
            <person name="Hittinger C.T."/>
            <person name="Goker M."/>
            <person name="Salamov A."/>
            <person name="Wisecaver J."/>
            <person name="Long T.M."/>
            <person name="Aerts A.L."/>
            <person name="Barry K."/>
            <person name="Choi C."/>
            <person name="Clum A."/>
            <person name="Coughlan A.Y."/>
            <person name="Deshpande S."/>
            <person name="Douglass A.P."/>
            <person name="Hanson S.J."/>
            <person name="Klenk H.-P."/>
            <person name="Labutti K."/>
            <person name="Lapidus A."/>
            <person name="Lindquist E."/>
            <person name="Lipzen A."/>
            <person name="Meier-Kolthoff J.P."/>
            <person name="Ohm R.A."/>
            <person name="Otillar R.P."/>
            <person name="Pangilinan J."/>
            <person name="Peng Y."/>
            <person name="Rokas A."/>
            <person name="Rosa C.A."/>
            <person name="Scheuner C."/>
            <person name="Sibirny A.A."/>
            <person name="Slot J.C."/>
            <person name="Stielow J.B."/>
            <person name="Sun H."/>
            <person name="Kurtzman C.P."/>
            <person name="Blackwell M."/>
            <person name="Grigoriev I.V."/>
            <person name="Jeffries T.W."/>
        </authorList>
    </citation>
    <scope>NUCLEOTIDE SEQUENCE [LARGE SCALE GENOMIC DNA]</scope>
    <source>
        <strain evidence="9">NRRL Y-2460</strain>
    </source>
</reference>
<dbReference type="Gene3D" id="1.10.8.60">
    <property type="match status" value="1"/>
</dbReference>
<dbReference type="InterPro" id="IPR003593">
    <property type="entry name" value="AAA+_ATPase"/>
</dbReference>
<dbReference type="Gene3D" id="3.40.50.300">
    <property type="entry name" value="P-loop containing nucleotide triphosphate hydrolases"/>
    <property type="match status" value="1"/>
</dbReference>
<comment type="similarity">
    <text evidence="2">Belongs to the activator 1 small subunits family.</text>
</comment>
<keyword evidence="6" id="KW-0539">Nucleus</keyword>
<dbReference type="GO" id="GO:0070914">
    <property type="term" value="P:UV-damage excision repair"/>
    <property type="evidence" value="ECO:0007669"/>
    <property type="project" value="EnsemblFungi"/>
</dbReference>
<dbReference type="EMBL" id="KV454012">
    <property type="protein sequence ID" value="ODV96701.1"/>
    <property type="molecule type" value="Genomic_DNA"/>
</dbReference>
<dbReference type="GO" id="GO:0031390">
    <property type="term" value="C:Ctf18 RFC-like complex"/>
    <property type="evidence" value="ECO:0007669"/>
    <property type="project" value="EnsemblFungi"/>
</dbReference>
<comment type="subcellular location">
    <subcellularLocation>
        <location evidence="1">Nucleus</location>
    </subcellularLocation>
</comment>
<feature type="domain" description="AAA+ ATPase" evidence="7">
    <location>
        <begin position="58"/>
        <end position="194"/>
    </location>
</feature>
<dbReference type="SUPFAM" id="SSF52540">
    <property type="entry name" value="P-loop containing nucleoside triphosphate hydrolases"/>
    <property type="match status" value="1"/>
</dbReference>
<dbReference type="SMART" id="SM00382">
    <property type="entry name" value="AAA"/>
    <property type="match status" value="1"/>
</dbReference>
<dbReference type="Pfam" id="PF00004">
    <property type="entry name" value="AAA"/>
    <property type="match status" value="1"/>
</dbReference>
<dbReference type="InterPro" id="IPR008921">
    <property type="entry name" value="DNA_pol3_clamp-load_cplx_C"/>
</dbReference>
<evidence type="ECO:0000313" key="8">
    <source>
        <dbReference type="EMBL" id="ODV96701.1"/>
    </source>
</evidence>
<name>A0A1E4TY95_PACTA</name>